<proteinExistence type="predicted"/>
<keyword evidence="1" id="KW-0472">Membrane</keyword>
<gene>
    <name evidence="2" type="ORF">LNINA_LOCUS8679</name>
</gene>
<keyword evidence="3" id="KW-1185">Reference proteome</keyword>
<sequence length="134" mass="15055">MARNAMDKMYKPKWEVQIKHSSSETIVNDTCSKPYKEIVQRLKIPLALYPAPHSFPPKADNWVGAAARAQCLQFPFRCGAERTSRSVIVLVIIKTTVPMLIIPVKVLSVFGVITPDVDRAQFHADVILLKLILN</sequence>
<keyword evidence="1" id="KW-1133">Transmembrane helix</keyword>
<dbReference type="AlphaFoldDB" id="A0AAV1JIM0"/>
<name>A0AAV1JIM0_9NEOP</name>
<accession>A0AAV1JIM0</accession>
<evidence type="ECO:0000313" key="3">
    <source>
        <dbReference type="Proteomes" id="UP001497472"/>
    </source>
</evidence>
<reference evidence="2 3" key="1">
    <citation type="submission" date="2023-11" db="EMBL/GenBank/DDBJ databases">
        <authorList>
            <person name="Okamura Y."/>
        </authorList>
    </citation>
    <scope>NUCLEOTIDE SEQUENCE [LARGE SCALE GENOMIC DNA]</scope>
</reference>
<evidence type="ECO:0000313" key="2">
    <source>
        <dbReference type="EMBL" id="CAK1549378.1"/>
    </source>
</evidence>
<protein>
    <submittedName>
        <fullName evidence="2">Uncharacterized protein</fullName>
    </submittedName>
</protein>
<dbReference type="Proteomes" id="UP001497472">
    <property type="component" value="Unassembled WGS sequence"/>
</dbReference>
<feature type="transmembrane region" description="Helical" evidence="1">
    <location>
        <begin position="87"/>
        <end position="113"/>
    </location>
</feature>
<keyword evidence="1" id="KW-0812">Transmembrane</keyword>
<comment type="caution">
    <text evidence="2">The sequence shown here is derived from an EMBL/GenBank/DDBJ whole genome shotgun (WGS) entry which is preliminary data.</text>
</comment>
<dbReference type="EMBL" id="CAVLEF010000011">
    <property type="protein sequence ID" value="CAK1549378.1"/>
    <property type="molecule type" value="Genomic_DNA"/>
</dbReference>
<organism evidence="2 3">
    <name type="scientific">Leptosia nina</name>
    <dbReference type="NCBI Taxonomy" id="320188"/>
    <lineage>
        <taxon>Eukaryota</taxon>
        <taxon>Metazoa</taxon>
        <taxon>Ecdysozoa</taxon>
        <taxon>Arthropoda</taxon>
        <taxon>Hexapoda</taxon>
        <taxon>Insecta</taxon>
        <taxon>Pterygota</taxon>
        <taxon>Neoptera</taxon>
        <taxon>Endopterygota</taxon>
        <taxon>Lepidoptera</taxon>
        <taxon>Glossata</taxon>
        <taxon>Ditrysia</taxon>
        <taxon>Papilionoidea</taxon>
        <taxon>Pieridae</taxon>
        <taxon>Pierinae</taxon>
        <taxon>Leptosia</taxon>
    </lineage>
</organism>
<evidence type="ECO:0000256" key="1">
    <source>
        <dbReference type="SAM" id="Phobius"/>
    </source>
</evidence>